<dbReference type="GeneID" id="85450117"/>
<comment type="caution">
    <text evidence="1">The sequence shown here is derived from an EMBL/GenBank/DDBJ whole genome shotgun (WGS) entry which is preliminary data.</text>
</comment>
<dbReference type="RefSeq" id="XP_060429711.1">
    <property type="nucleotide sequence ID" value="XM_060565591.1"/>
</dbReference>
<dbReference type="EMBL" id="JAHMHR010000020">
    <property type="protein sequence ID" value="KAK1675708.1"/>
    <property type="molecule type" value="Genomic_DNA"/>
</dbReference>
<gene>
    <name evidence="1" type="ORF">BDP55DRAFT_147911</name>
</gene>
<evidence type="ECO:0000313" key="2">
    <source>
        <dbReference type="Proteomes" id="UP001224890"/>
    </source>
</evidence>
<evidence type="ECO:0000313" key="1">
    <source>
        <dbReference type="EMBL" id="KAK1675708.1"/>
    </source>
</evidence>
<organism evidence="1 2">
    <name type="scientific">Colletotrichum godetiae</name>
    <dbReference type="NCBI Taxonomy" id="1209918"/>
    <lineage>
        <taxon>Eukaryota</taxon>
        <taxon>Fungi</taxon>
        <taxon>Dikarya</taxon>
        <taxon>Ascomycota</taxon>
        <taxon>Pezizomycotina</taxon>
        <taxon>Sordariomycetes</taxon>
        <taxon>Hypocreomycetidae</taxon>
        <taxon>Glomerellales</taxon>
        <taxon>Glomerellaceae</taxon>
        <taxon>Colletotrichum</taxon>
        <taxon>Colletotrichum acutatum species complex</taxon>
    </lineage>
</organism>
<name>A0AAJ0AKS1_9PEZI</name>
<keyword evidence="2" id="KW-1185">Reference proteome</keyword>
<protein>
    <submittedName>
        <fullName evidence="1">Uncharacterized protein</fullName>
    </submittedName>
</protein>
<dbReference type="AlphaFoldDB" id="A0AAJ0AKS1"/>
<reference evidence="1" key="1">
    <citation type="submission" date="2021-06" db="EMBL/GenBank/DDBJ databases">
        <title>Comparative genomics, transcriptomics and evolutionary studies reveal genomic signatures of adaptation to plant cell wall in hemibiotrophic fungi.</title>
        <authorList>
            <consortium name="DOE Joint Genome Institute"/>
            <person name="Baroncelli R."/>
            <person name="Diaz J.F."/>
            <person name="Benocci T."/>
            <person name="Peng M."/>
            <person name="Battaglia E."/>
            <person name="Haridas S."/>
            <person name="Andreopoulos W."/>
            <person name="Labutti K."/>
            <person name="Pangilinan J."/>
            <person name="Floch G.L."/>
            <person name="Makela M.R."/>
            <person name="Henrissat B."/>
            <person name="Grigoriev I.V."/>
            <person name="Crouch J.A."/>
            <person name="De Vries R.P."/>
            <person name="Sukno S.A."/>
            <person name="Thon M.R."/>
        </authorList>
    </citation>
    <scope>NUCLEOTIDE SEQUENCE</scope>
    <source>
        <strain evidence="1">CBS 193.32</strain>
    </source>
</reference>
<accession>A0AAJ0AKS1</accession>
<sequence length="135" mass="15265">MLLLLAQRMSLSIQRARMQPRPELWTCSAYLQLCVGQVACSLHTNRVISPAVYNLCGVLRGEHTFLKRCGKHEGECPPGNYYAATQTFIESLHWLANCFGFSKQPPHAVLLFQKAWFAFLFLTGSHLSTMSFLVD</sequence>
<dbReference type="Proteomes" id="UP001224890">
    <property type="component" value="Unassembled WGS sequence"/>
</dbReference>
<proteinExistence type="predicted"/>